<reference evidence="1 2" key="1">
    <citation type="submission" date="2020-02" db="EMBL/GenBank/DDBJ databases">
        <authorList>
            <person name="Ferguson B K."/>
        </authorList>
    </citation>
    <scope>NUCLEOTIDE SEQUENCE [LARGE SCALE GENOMIC DNA]</scope>
</reference>
<proteinExistence type="predicted"/>
<evidence type="ECO:0000313" key="1">
    <source>
        <dbReference type="EMBL" id="CAB0031742.1"/>
    </source>
</evidence>
<organism evidence="1 2">
    <name type="scientific">Trichogramma brassicae</name>
    <dbReference type="NCBI Taxonomy" id="86971"/>
    <lineage>
        <taxon>Eukaryota</taxon>
        <taxon>Metazoa</taxon>
        <taxon>Ecdysozoa</taxon>
        <taxon>Arthropoda</taxon>
        <taxon>Hexapoda</taxon>
        <taxon>Insecta</taxon>
        <taxon>Pterygota</taxon>
        <taxon>Neoptera</taxon>
        <taxon>Endopterygota</taxon>
        <taxon>Hymenoptera</taxon>
        <taxon>Apocrita</taxon>
        <taxon>Proctotrupomorpha</taxon>
        <taxon>Chalcidoidea</taxon>
        <taxon>Trichogrammatidae</taxon>
        <taxon>Trichogramma</taxon>
    </lineage>
</organism>
<evidence type="ECO:0000313" key="2">
    <source>
        <dbReference type="Proteomes" id="UP000479190"/>
    </source>
</evidence>
<name>A0A6H5I7R4_9HYME</name>
<protein>
    <submittedName>
        <fullName evidence="1">Uncharacterized protein</fullName>
    </submittedName>
</protein>
<gene>
    <name evidence="1" type="ORF">TBRA_LOCUS3707</name>
</gene>
<dbReference type="EMBL" id="CADCXV010000651">
    <property type="protein sequence ID" value="CAB0031742.1"/>
    <property type="molecule type" value="Genomic_DNA"/>
</dbReference>
<accession>A0A6H5I7R4</accession>
<keyword evidence="2" id="KW-1185">Reference proteome</keyword>
<dbReference type="Proteomes" id="UP000479190">
    <property type="component" value="Unassembled WGS sequence"/>
</dbReference>
<dbReference type="AlphaFoldDB" id="A0A6H5I7R4"/>
<sequence>MPLVYRRHRSRRGERSVIRFEPRNIISRTRDKKRKKIFHTYQRPESVYLPAAAKSEKSDFRATVYEKIVYRPMPRKNKAPEHVSFLTVKKSFSQCKKLKAPKVKFIVSVRNRSSRTIISPVQCSRASRHALVGLSLSSATGSPAFLSKAHVLQKVRIIVQRTFARASDGSYLILHEQLACLNGMETSLQAAYHTSTEYIIYQLACIASKVDMIQCSLIQVYMECLRTFRQTPPSVSHLSNQQSGIRFSNLRASVIAGRDRSVFHMPDALVQQFFSRSYRAAAASTDLDSSRYIPIPATLYIMHRGTATANLSWELMQVRCVCTEKRQLLISC</sequence>